<comment type="caution">
    <text evidence="1">The sequence shown here is derived from an EMBL/GenBank/DDBJ whole genome shotgun (WGS) entry which is preliminary data.</text>
</comment>
<evidence type="ECO:0000313" key="1">
    <source>
        <dbReference type="EMBL" id="OGG11335.1"/>
    </source>
</evidence>
<protein>
    <submittedName>
        <fullName evidence="1">Uncharacterized protein</fullName>
    </submittedName>
</protein>
<sequence>MYLDRYFFEFPLNEAASWGYGYKALTTLFESPQYKGKRVIMSRPEFSPYIFLLFYSAYDPQTYRYEAKRYPPTADGFVDVSSFGRFEFRDIHWNNDSCLPSTILVDYVDEKSSYIYPNSQVIRLPNGNPYLQVFTTNGSGCDKKSI</sequence>
<dbReference type="AlphaFoldDB" id="A0A1F5ZG62"/>
<evidence type="ECO:0000313" key="2">
    <source>
        <dbReference type="Proteomes" id="UP000177268"/>
    </source>
</evidence>
<dbReference type="EMBL" id="MFIZ01000033">
    <property type="protein sequence ID" value="OGG11335.1"/>
    <property type="molecule type" value="Genomic_DNA"/>
</dbReference>
<accession>A0A1F5ZG62</accession>
<reference evidence="1 2" key="1">
    <citation type="journal article" date="2016" name="Nat. Commun.">
        <title>Thousands of microbial genomes shed light on interconnected biogeochemical processes in an aquifer system.</title>
        <authorList>
            <person name="Anantharaman K."/>
            <person name="Brown C.T."/>
            <person name="Hug L.A."/>
            <person name="Sharon I."/>
            <person name="Castelle C.J."/>
            <person name="Probst A.J."/>
            <person name="Thomas B.C."/>
            <person name="Singh A."/>
            <person name="Wilkins M.J."/>
            <person name="Karaoz U."/>
            <person name="Brodie E.L."/>
            <person name="Williams K.H."/>
            <person name="Hubbard S.S."/>
            <person name="Banfield J.F."/>
        </authorList>
    </citation>
    <scope>NUCLEOTIDE SEQUENCE [LARGE SCALE GENOMIC DNA]</scope>
</reference>
<proteinExistence type="predicted"/>
<dbReference type="Proteomes" id="UP000177268">
    <property type="component" value="Unassembled WGS sequence"/>
</dbReference>
<gene>
    <name evidence="1" type="ORF">A2Z00_02575</name>
</gene>
<organism evidence="1 2">
    <name type="scientific">Candidatus Gottesmanbacteria bacterium RBG_13_45_10</name>
    <dbReference type="NCBI Taxonomy" id="1798370"/>
    <lineage>
        <taxon>Bacteria</taxon>
        <taxon>Candidatus Gottesmaniibacteriota</taxon>
    </lineage>
</organism>
<name>A0A1F5ZG62_9BACT</name>